<protein>
    <recommendedName>
        <fullName evidence="3">Transposase IS4-like domain-containing protein</fullName>
    </recommendedName>
</protein>
<gene>
    <name evidence="1" type="ORF">FACI_IFERC00001G0077</name>
</gene>
<organism evidence="1 2">
    <name type="scientific">Ferroplasma acidarmanus Fer1</name>
    <dbReference type="NCBI Taxonomy" id="333146"/>
    <lineage>
        <taxon>Archaea</taxon>
        <taxon>Methanobacteriati</taxon>
        <taxon>Thermoplasmatota</taxon>
        <taxon>Thermoplasmata</taxon>
        <taxon>Thermoplasmatales</taxon>
        <taxon>Ferroplasmaceae</taxon>
        <taxon>Ferroplasma</taxon>
    </lineage>
</organism>
<evidence type="ECO:0008006" key="3">
    <source>
        <dbReference type="Google" id="ProtNLM"/>
    </source>
</evidence>
<evidence type="ECO:0000313" key="2">
    <source>
        <dbReference type="Proteomes" id="UP000014660"/>
    </source>
</evidence>
<name>S0AMR9_FERAC</name>
<accession>S0AMR9</accession>
<evidence type="ECO:0000313" key="1">
    <source>
        <dbReference type="EMBL" id="AGO60057.1"/>
    </source>
</evidence>
<dbReference type="AlphaFoldDB" id="S0AMR9"/>
<reference evidence="1 2" key="1">
    <citation type="journal article" date="2007" name="Proc. Natl. Acad. Sci. U.S.A.">
        <title>Genome dynamics in a natural archaeal population.</title>
        <authorList>
            <person name="Allen E.E."/>
            <person name="Tyson G.W."/>
            <person name="Whitaker R.J."/>
            <person name="Detter J.C."/>
            <person name="Richardson P.M."/>
            <person name="Banfield J.F."/>
        </authorList>
    </citation>
    <scope>NUCLEOTIDE SEQUENCE [LARGE SCALE GENOMIC DNA]</scope>
    <source>
        <strain evidence="2">fer1</strain>
    </source>
</reference>
<dbReference type="HOGENOM" id="CLU_610618_0_0_2"/>
<dbReference type="EMBL" id="CP004145">
    <property type="protein sequence ID" value="AGO60057.1"/>
    <property type="molecule type" value="Genomic_DNA"/>
</dbReference>
<proteinExistence type="predicted"/>
<sequence>MHLYLLMEEGSGHIEVKKIKGKLYAYYTVNKWDKRTKKEIKKSKYMGKVKDGRIIQKDFVLPEKSLQYGDIALLMDLNKDLVIKILRGFTKYKTEIIVLAFIISLYGSPLAFSKYYYKRTFLSYIWPRVRLNEENIPGILKELSSERNLYESMTVIEENMLLMHIEISINVQTLNKNSASPVIIDILIDALTLKVINVKHMAGVNDSVGQFIDLCDRIARNNGVIIPEGKYYNKKNLKILLDGKRNFIMEIEEAQLPKIKKMLKIDKLLLKREYNELLKHDLYYTKYSSGNIFYYFFYDKILNGREIVEANANVKIVLSNLDINQNLIYQAINIRNFLYKKLLYSRYRIYNDSIYLKNNMSVDGYLILNSIALEMYLLLYRYSDFIYPYRSKYIDTLLLELSGVDLFLIKNHLYLPKITKNIDKKLNSINKDINIKDFESLMLYRKM</sequence>
<dbReference type="KEGG" id="fac:FACI_IFERC01G0077"/>
<keyword evidence="2" id="KW-1185">Reference proteome</keyword>
<dbReference type="Proteomes" id="UP000014660">
    <property type="component" value="Chromosome"/>
</dbReference>